<proteinExistence type="predicted"/>
<dbReference type="Proteomes" id="UP000276834">
    <property type="component" value="Unassembled WGS sequence"/>
</dbReference>
<evidence type="ECO:0000313" key="1">
    <source>
        <dbReference type="EMBL" id="RLV90462.1"/>
    </source>
</evidence>
<accession>A0A3L8RY07</accession>
<keyword evidence="2" id="KW-1185">Reference proteome</keyword>
<dbReference type="AlphaFoldDB" id="A0A3L8RY07"/>
<organism evidence="1 2">
    <name type="scientific">Chloebia gouldiae</name>
    <name type="common">Gouldian finch</name>
    <name type="synonym">Erythrura gouldiae</name>
    <dbReference type="NCBI Taxonomy" id="44316"/>
    <lineage>
        <taxon>Eukaryota</taxon>
        <taxon>Metazoa</taxon>
        <taxon>Chordata</taxon>
        <taxon>Craniata</taxon>
        <taxon>Vertebrata</taxon>
        <taxon>Euteleostomi</taxon>
        <taxon>Archelosauria</taxon>
        <taxon>Archosauria</taxon>
        <taxon>Dinosauria</taxon>
        <taxon>Saurischia</taxon>
        <taxon>Theropoda</taxon>
        <taxon>Coelurosauria</taxon>
        <taxon>Aves</taxon>
        <taxon>Neognathae</taxon>
        <taxon>Neoaves</taxon>
        <taxon>Telluraves</taxon>
        <taxon>Australaves</taxon>
        <taxon>Passeriformes</taxon>
        <taxon>Passeroidea</taxon>
        <taxon>Passeridae</taxon>
        <taxon>Chloebia</taxon>
    </lineage>
</organism>
<dbReference type="EMBL" id="QUSF01000123">
    <property type="protein sequence ID" value="RLV90462.1"/>
    <property type="molecule type" value="Genomic_DNA"/>
</dbReference>
<name>A0A3L8RY07_CHLGU</name>
<protein>
    <submittedName>
        <fullName evidence="1">Uncharacterized protein</fullName>
    </submittedName>
</protein>
<feature type="non-terminal residue" evidence="1">
    <location>
        <position position="92"/>
    </location>
</feature>
<gene>
    <name evidence="1" type="ORF">DV515_00014437</name>
</gene>
<reference evidence="1 2" key="1">
    <citation type="journal article" date="2018" name="Proc. R. Soc. B">
        <title>A non-coding region near Follistatin controls head colour polymorphism in the Gouldian finch.</title>
        <authorList>
            <person name="Toomey M.B."/>
            <person name="Marques C.I."/>
            <person name="Andrade P."/>
            <person name="Araujo P.M."/>
            <person name="Sabatino S."/>
            <person name="Gazda M.A."/>
            <person name="Afonso S."/>
            <person name="Lopes R.J."/>
            <person name="Corbo J.C."/>
            <person name="Carneiro M."/>
        </authorList>
    </citation>
    <scope>NUCLEOTIDE SEQUENCE [LARGE SCALE GENOMIC DNA]</scope>
    <source>
        <strain evidence="1">Red01</strain>
        <tissue evidence="1">Muscle</tissue>
    </source>
</reference>
<evidence type="ECO:0000313" key="2">
    <source>
        <dbReference type="Proteomes" id="UP000276834"/>
    </source>
</evidence>
<comment type="caution">
    <text evidence="1">The sequence shown here is derived from an EMBL/GenBank/DDBJ whole genome shotgun (WGS) entry which is preliminary data.</text>
</comment>
<sequence length="92" mass="10458">MRLQDLALSPPPHLSILGRKHHPENRACAVGLRAKPSQGTTWERQRRSCSISHLSSVYLRAFLPCTSFGEKRCEPSMIKPQDFCLYSTQPYS</sequence>